<name>E4YEC0_OIKDI</name>
<feature type="region of interest" description="Disordered" evidence="2">
    <location>
        <begin position="804"/>
        <end position="928"/>
    </location>
</feature>
<feature type="region of interest" description="Disordered" evidence="2">
    <location>
        <begin position="1071"/>
        <end position="1093"/>
    </location>
</feature>
<feature type="compositionally biased region" description="Basic residues" evidence="2">
    <location>
        <begin position="855"/>
        <end position="871"/>
    </location>
</feature>
<evidence type="ECO:0000313" key="3">
    <source>
        <dbReference type="EMBL" id="CBY33870.1"/>
    </source>
</evidence>
<feature type="compositionally biased region" description="Low complexity" evidence="2">
    <location>
        <begin position="414"/>
        <end position="426"/>
    </location>
</feature>
<evidence type="ECO:0000256" key="2">
    <source>
        <dbReference type="SAM" id="MobiDB-lite"/>
    </source>
</evidence>
<gene>
    <name evidence="3" type="ORF">GSOID_T00021825001</name>
</gene>
<dbReference type="EMBL" id="FN654454">
    <property type="protein sequence ID" value="CBY33870.1"/>
    <property type="molecule type" value="Genomic_DNA"/>
</dbReference>
<feature type="region of interest" description="Disordered" evidence="2">
    <location>
        <begin position="1035"/>
        <end position="1057"/>
    </location>
</feature>
<feature type="region of interest" description="Disordered" evidence="2">
    <location>
        <begin position="518"/>
        <end position="738"/>
    </location>
</feature>
<feature type="compositionally biased region" description="Basic and acidic residues" evidence="2">
    <location>
        <begin position="658"/>
        <end position="668"/>
    </location>
</feature>
<feature type="compositionally biased region" description="Acidic residues" evidence="2">
    <location>
        <begin position="539"/>
        <end position="555"/>
    </location>
</feature>
<feature type="compositionally biased region" description="Basic and acidic residues" evidence="2">
    <location>
        <begin position="1038"/>
        <end position="1056"/>
    </location>
</feature>
<accession>E4YEC0</accession>
<feature type="compositionally biased region" description="Polar residues" evidence="2">
    <location>
        <begin position="804"/>
        <end position="826"/>
    </location>
</feature>
<feature type="compositionally biased region" description="Basic and acidic residues" evidence="2">
    <location>
        <begin position="373"/>
        <end position="387"/>
    </location>
</feature>
<evidence type="ECO:0000256" key="1">
    <source>
        <dbReference type="SAM" id="Coils"/>
    </source>
</evidence>
<proteinExistence type="predicted"/>
<feature type="compositionally biased region" description="Basic and acidic residues" evidence="2">
    <location>
        <begin position="634"/>
        <end position="645"/>
    </location>
</feature>
<protein>
    <submittedName>
        <fullName evidence="3">Uncharacterized protein</fullName>
    </submittedName>
</protein>
<feature type="region of interest" description="Disordered" evidence="2">
    <location>
        <begin position="1285"/>
        <end position="1318"/>
    </location>
</feature>
<feature type="compositionally biased region" description="Polar residues" evidence="2">
    <location>
        <begin position="1071"/>
        <end position="1085"/>
    </location>
</feature>
<feature type="region of interest" description="Disordered" evidence="2">
    <location>
        <begin position="1"/>
        <end position="21"/>
    </location>
</feature>
<dbReference type="Proteomes" id="UP000011014">
    <property type="component" value="Unassembled WGS sequence"/>
</dbReference>
<reference evidence="3" key="1">
    <citation type="journal article" date="2010" name="Science">
        <title>Plasticity of animal genome architecture unmasked by rapid evolution of a pelagic tunicate.</title>
        <authorList>
            <person name="Denoeud F."/>
            <person name="Henriet S."/>
            <person name="Mungpakdee S."/>
            <person name="Aury J.M."/>
            <person name="Da Silva C."/>
            <person name="Brinkmann H."/>
            <person name="Mikhaleva J."/>
            <person name="Olsen L.C."/>
            <person name="Jubin C."/>
            <person name="Canestro C."/>
            <person name="Bouquet J.M."/>
            <person name="Danks G."/>
            <person name="Poulain J."/>
            <person name="Campsteijn C."/>
            <person name="Adamski M."/>
            <person name="Cross I."/>
            <person name="Yadetie F."/>
            <person name="Muffato M."/>
            <person name="Louis A."/>
            <person name="Butcher S."/>
            <person name="Tsagkogeorga G."/>
            <person name="Konrad A."/>
            <person name="Singh S."/>
            <person name="Jensen M.F."/>
            <person name="Cong E.H."/>
            <person name="Eikeseth-Otteraa H."/>
            <person name="Noel B."/>
            <person name="Anthouard V."/>
            <person name="Porcel B.M."/>
            <person name="Kachouri-Lafond R."/>
            <person name="Nishino A."/>
            <person name="Ugolini M."/>
            <person name="Chourrout P."/>
            <person name="Nishida H."/>
            <person name="Aasland R."/>
            <person name="Huzurbazar S."/>
            <person name="Westhof E."/>
            <person name="Delsuc F."/>
            <person name="Lehrach H."/>
            <person name="Reinhardt R."/>
            <person name="Weissenbach J."/>
            <person name="Roy S.W."/>
            <person name="Artiguenave F."/>
            <person name="Postlethwait J.H."/>
            <person name="Manak J.R."/>
            <person name="Thompson E.M."/>
            <person name="Jaillon O."/>
            <person name="Du Pasquier L."/>
            <person name="Boudinot P."/>
            <person name="Liberles D.A."/>
            <person name="Volff J.N."/>
            <person name="Philippe H."/>
            <person name="Lenhard B."/>
            <person name="Roest Crollius H."/>
            <person name="Wincker P."/>
            <person name="Chourrout D."/>
        </authorList>
    </citation>
    <scope>NUCLEOTIDE SEQUENCE [LARGE SCALE GENOMIC DNA]</scope>
</reference>
<organism evidence="3">
    <name type="scientific">Oikopleura dioica</name>
    <name type="common">Tunicate</name>
    <dbReference type="NCBI Taxonomy" id="34765"/>
    <lineage>
        <taxon>Eukaryota</taxon>
        <taxon>Metazoa</taxon>
        <taxon>Chordata</taxon>
        <taxon>Tunicata</taxon>
        <taxon>Appendicularia</taxon>
        <taxon>Copelata</taxon>
        <taxon>Oikopleuridae</taxon>
        <taxon>Oikopleura</taxon>
    </lineage>
</organism>
<keyword evidence="1" id="KW-0175">Coiled coil</keyword>
<feature type="compositionally biased region" description="Polar residues" evidence="2">
    <location>
        <begin position="400"/>
        <end position="413"/>
    </location>
</feature>
<feature type="compositionally biased region" description="Polar residues" evidence="2">
    <location>
        <begin position="612"/>
        <end position="633"/>
    </location>
</feature>
<sequence length="1318" mass="148431">MSRSRRRNQNEGSLSDPNADLLDRLAQVENEKASLQKCYEMFKKLSTEQASELQKIKKENAKLKIDTSKQFDPFADLIASNEKIKIAKIEEDFEKYKKLYAEQEEQLRESKEKQAKLEDETAKILRRHSELRKTALREFKFVRGELTKAKAENDVLRLQNRSHGEQMKINHSIYLKKYNYQKQVNETAAEKENKLRLQREAEERRFSSDKHGIVTKWTDRQYFRVFYGKDHAETQTESPKTRSKGVATTDTSWKNMHSEFKQLQIAKAKEFYNEARINANVNALHQVFTSEKSTQVRLSSSEEQLQNTTSIAPIVNNKLSQDCPATAVKKLFRIAAQCNLLSVSRCDAKSSAIKDVESELILENVDKARSKLNPDKIEVRKPHETSRKVLPPKILKKNDQLTSSRSSSPNKTNISQKSISKPSSSPLRLTNQAKQNAKKFLGLQGRTKKNRVETLPAFDPETFEFSEYQIHIEDSNSASVSCSAFDSSDLTYGDTCDESRELTNSALEEEVVIQLIGETRRRSSDKSENHNEDMSLEQSLEDGEIDDCSLDDPVVDTEKEAGDLESSAESADEQTEVFTEITAETLHPKSSGDQSYSKLSEYPPAGEISGESAATNETSIDEATNSIQNTSKFDSNEDTKNEANHQDIGSTLMPREQISSRDSLDKRSSSPVNSNDTLSSIDSIDSQTYPDREMSVLEEKTEVSLNSNVPLSIVVPEPPSLSGSSKSTTSREIEVDKTVSMDRTCDSFASSKSPHRGRSPIVIDCRTAPIPDDCLELTNDTQSCYSSNSKETISKHIAEHNQSILPSVATTPDSGKNAINYTTPDNSIDKAKPVGSAKRKSTTPIKINVAELPSVKRKRASEKRKRRSKSRPAHESTKKVRKTSTETDEDTIKPKRPLRVSPKPSKKTKTEVLPPEAENTPPKKLFGQNANKRFDISSNSNSPLFVPKSSNLEKRRVPLTTLSKAAISEEKLTSEDDGVSYMRSDQLFQNTASRKPSEKRNCQLTVGGPPIQQKIRHVGFQETMKEIGLDLSLTTTHTDTHSKSIQEPVKTPRAENQDQYFRNLGLDLSASRSDGSALVNSSGVSKVSDPKMRLQARRNLNSDGFSPSKSKNDEIIAGVKKLPLKEQREISQAAEIILYFMKKFCRLNMGLNQVPSPQRDPYPYPKLEGDEQFHAPQPGRQNDYRKTDVGTRLFDTPTLSSARREIFHFNRDSPIDCLDFELKSVYDHHNDFLKKQPYVLRQKVTSGNPDGVILKNRVQNVVDEEDHKINEHENKLLRIVTGSKDTKNSPHPGAIHSHHNATTNRGYSRKHNGGFYSI</sequence>
<feature type="compositionally biased region" description="Polar residues" evidence="2">
    <location>
        <begin position="671"/>
        <end position="689"/>
    </location>
</feature>
<feature type="compositionally biased region" description="Basic and acidic residues" evidence="2">
    <location>
        <begin position="729"/>
        <end position="738"/>
    </location>
</feature>
<dbReference type="InterPro" id="IPR022179">
    <property type="entry name" value="CFAP276"/>
</dbReference>
<dbReference type="Pfam" id="PF12494">
    <property type="entry name" value="DUF3695"/>
    <property type="match status" value="1"/>
</dbReference>
<feature type="compositionally biased region" description="Basic and acidic residues" evidence="2">
    <location>
        <begin position="518"/>
        <end position="533"/>
    </location>
</feature>
<feature type="coiled-coil region" evidence="1">
    <location>
        <begin position="79"/>
        <end position="127"/>
    </location>
</feature>
<feature type="compositionally biased region" description="Basic and acidic residues" evidence="2">
    <location>
        <begin position="690"/>
        <end position="702"/>
    </location>
</feature>
<feature type="region of interest" description="Disordered" evidence="2">
    <location>
        <begin position="373"/>
        <end position="428"/>
    </location>
</feature>